<protein>
    <submittedName>
        <fullName evidence="2">Uncharacterized protein</fullName>
    </submittedName>
</protein>
<dbReference type="AlphaFoldDB" id="A0AAV7WR00"/>
<dbReference type="EMBL" id="JANPWB010000001">
    <property type="protein sequence ID" value="KAJ1216499.1"/>
    <property type="molecule type" value="Genomic_DNA"/>
</dbReference>
<feature type="region of interest" description="Disordered" evidence="1">
    <location>
        <begin position="75"/>
        <end position="101"/>
    </location>
</feature>
<comment type="caution">
    <text evidence="2">The sequence shown here is derived from an EMBL/GenBank/DDBJ whole genome shotgun (WGS) entry which is preliminary data.</text>
</comment>
<feature type="compositionally biased region" description="Polar residues" evidence="1">
    <location>
        <begin position="81"/>
        <end position="92"/>
    </location>
</feature>
<evidence type="ECO:0000313" key="2">
    <source>
        <dbReference type="EMBL" id="KAJ1216499.1"/>
    </source>
</evidence>
<gene>
    <name evidence="2" type="ORF">NDU88_004100</name>
</gene>
<reference evidence="2" key="1">
    <citation type="journal article" date="2022" name="bioRxiv">
        <title>Sequencing and chromosome-scale assembly of the giantPleurodeles waltlgenome.</title>
        <authorList>
            <person name="Brown T."/>
            <person name="Elewa A."/>
            <person name="Iarovenko S."/>
            <person name="Subramanian E."/>
            <person name="Araus A.J."/>
            <person name="Petzold A."/>
            <person name="Susuki M."/>
            <person name="Suzuki K.-i.T."/>
            <person name="Hayashi T."/>
            <person name="Toyoda A."/>
            <person name="Oliveira C."/>
            <person name="Osipova E."/>
            <person name="Leigh N.D."/>
            <person name="Simon A."/>
            <person name="Yun M.H."/>
        </authorList>
    </citation>
    <scope>NUCLEOTIDE SEQUENCE</scope>
    <source>
        <strain evidence="2">20211129_DDA</strain>
        <tissue evidence="2">Liver</tissue>
    </source>
</reference>
<feature type="region of interest" description="Disordered" evidence="1">
    <location>
        <begin position="1"/>
        <end position="60"/>
    </location>
</feature>
<evidence type="ECO:0000313" key="3">
    <source>
        <dbReference type="Proteomes" id="UP001066276"/>
    </source>
</evidence>
<feature type="compositionally biased region" description="Polar residues" evidence="1">
    <location>
        <begin position="10"/>
        <end position="24"/>
    </location>
</feature>
<feature type="non-terminal residue" evidence="2">
    <location>
        <position position="101"/>
    </location>
</feature>
<feature type="non-terminal residue" evidence="2">
    <location>
        <position position="1"/>
    </location>
</feature>
<organism evidence="2 3">
    <name type="scientific">Pleurodeles waltl</name>
    <name type="common">Iberian ribbed newt</name>
    <dbReference type="NCBI Taxonomy" id="8319"/>
    <lineage>
        <taxon>Eukaryota</taxon>
        <taxon>Metazoa</taxon>
        <taxon>Chordata</taxon>
        <taxon>Craniata</taxon>
        <taxon>Vertebrata</taxon>
        <taxon>Euteleostomi</taxon>
        <taxon>Amphibia</taxon>
        <taxon>Batrachia</taxon>
        <taxon>Caudata</taxon>
        <taxon>Salamandroidea</taxon>
        <taxon>Salamandridae</taxon>
        <taxon>Pleurodelinae</taxon>
        <taxon>Pleurodeles</taxon>
    </lineage>
</organism>
<proteinExistence type="predicted"/>
<sequence length="101" mass="11219">PFDDTFRALRSNTHSITKLRTSASAPPGKTRRLTTYGKTHSENNNSQQPFPSVSRIENPSRFTARARTAKCSTYKWLPQSAGATSNSMNQQNDADDASKQE</sequence>
<dbReference type="Proteomes" id="UP001066276">
    <property type="component" value="Chromosome 1_1"/>
</dbReference>
<accession>A0AAV7WR00</accession>
<evidence type="ECO:0000256" key="1">
    <source>
        <dbReference type="SAM" id="MobiDB-lite"/>
    </source>
</evidence>
<name>A0AAV7WR00_PLEWA</name>
<feature type="compositionally biased region" description="Polar residues" evidence="1">
    <location>
        <begin position="36"/>
        <end position="60"/>
    </location>
</feature>
<keyword evidence="3" id="KW-1185">Reference proteome</keyword>